<accession>A0AAW2CYP1</accession>
<gene>
    <name evidence="2" type="ORF">SO802_016404</name>
</gene>
<reference evidence="2 3" key="1">
    <citation type="submission" date="2024-01" db="EMBL/GenBank/DDBJ databases">
        <title>A telomere-to-telomere, gap-free genome of sweet tea (Lithocarpus litseifolius).</title>
        <authorList>
            <person name="Zhou J."/>
        </authorList>
    </citation>
    <scope>NUCLEOTIDE SEQUENCE [LARGE SCALE GENOMIC DNA]</scope>
    <source>
        <strain evidence="2">Zhou-2022a</strain>
        <tissue evidence="2">Leaf</tissue>
    </source>
</reference>
<comment type="caution">
    <text evidence="2">The sequence shown here is derived from an EMBL/GenBank/DDBJ whole genome shotgun (WGS) entry which is preliminary data.</text>
</comment>
<dbReference type="AlphaFoldDB" id="A0AAW2CYP1"/>
<keyword evidence="3" id="KW-1185">Reference proteome</keyword>
<name>A0AAW2CYP1_9ROSI</name>
<evidence type="ECO:0008006" key="4">
    <source>
        <dbReference type="Google" id="ProtNLM"/>
    </source>
</evidence>
<evidence type="ECO:0000313" key="2">
    <source>
        <dbReference type="EMBL" id="KAL0002623.1"/>
    </source>
</evidence>
<protein>
    <recommendedName>
        <fullName evidence="4">Integrase</fullName>
    </recommendedName>
</protein>
<evidence type="ECO:0000256" key="1">
    <source>
        <dbReference type="SAM" id="MobiDB-lite"/>
    </source>
</evidence>
<proteinExistence type="predicted"/>
<feature type="region of interest" description="Disordered" evidence="1">
    <location>
        <begin position="1"/>
        <end position="20"/>
    </location>
</feature>
<dbReference type="EMBL" id="JAZDWU010000005">
    <property type="protein sequence ID" value="KAL0002623.1"/>
    <property type="molecule type" value="Genomic_DNA"/>
</dbReference>
<dbReference type="Proteomes" id="UP001459277">
    <property type="component" value="Unassembled WGS sequence"/>
</dbReference>
<sequence>MASNGDPVVSKDHTLNGQKKTHVRIYMPAIKLARNDDTKNRLPAQHHDAMEAILWVREQALNPKGEQWIRDYRDISRRNAATVPPPETLATELGSAIGDQRLVRSDQSL</sequence>
<evidence type="ECO:0000313" key="3">
    <source>
        <dbReference type="Proteomes" id="UP001459277"/>
    </source>
</evidence>
<organism evidence="2 3">
    <name type="scientific">Lithocarpus litseifolius</name>
    <dbReference type="NCBI Taxonomy" id="425828"/>
    <lineage>
        <taxon>Eukaryota</taxon>
        <taxon>Viridiplantae</taxon>
        <taxon>Streptophyta</taxon>
        <taxon>Embryophyta</taxon>
        <taxon>Tracheophyta</taxon>
        <taxon>Spermatophyta</taxon>
        <taxon>Magnoliopsida</taxon>
        <taxon>eudicotyledons</taxon>
        <taxon>Gunneridae</taxon>
        <taxon>Pentapetalae</taxon>
        <taxon>rosids</taxon>
        <taxon>fabids</taxon>
        <taxon>Fagales</taxon>
        <taxon>Fagaceae</taxon>
        <taxon>Lithocarpus</taxon>
    </lineage>
</organism>